<accession>A0ABS2C9U4</accession>
<evidence type="ECO:0000313" key="2">
    <source>
        <dbReference type="Proteomes" id="UP001195660"/>
    </source>
</evidence>
<comment type="caution">
    <text evidence="1">The sequence shown here is derived from an EMBL/GenBank/DDBJ whole genome shotgun (WGS) entry which is preliminary data.</text>
</comment>
<name>A0ABS2C9U4_9NEIS</name>
<evidence type="ECO:0000313" key="1">
    <source>
        <dbReference type="EMBL" id="MBM5570926.1"/>
    </source>
</evidence>
<protein>
    <submittedName>
        <fullName evidence="1">Uncharacterized protein</fullName>
    </submittedName>
</protein>
<reference evidence="1 2" key="1">
    <citation type="submission" date="2019-11" db="EMBL/GenBank/DDBJ databases">
        <title>Novel Deefgea species.</title>
        <authorList>
            <person name="Han J.-H."/>
        </authorList>
    </citation>
    <scope>NUCLEOTIDE SEQUENCE [LARGE SCALE GENOMIC DNA]</scope>
    <source>
        <strain evidence="1 2">LMG 24817</strain>
    </source>
</reference>
<dbReference type="Proteomes" id="UP001195660">
    <property type="component" value="Unassembled WGS sequence"/>
</dbReference>
<dbReference type="EMBL" id="WOFE01000001">
    <property type="protein sequence ID" value="MBM5570926.1"/>
    <property type="molecule type" value="Genomic_DNA"/>
</dbReference>
<sequence length="165" mass="18241">MALGNSDWIAICSAFVALCSLGLTCWQADLARKHNHLSVKPLCDFEVNKIGGEFRISIANHGLGGAKLFIPTVYWSGDSVLVGKELIELIQKISVLADNDWSLNSLDESAFLGPGQKLDLLVLHQVSFQGYVALDKFFSAAEVRLNYECLYQNQYEAKIVFDSLP</sequence>
<dbReference type="RefSeq" id="WP_203570195.1">
    <property type="nucleotide sequence ID" value="NZ_WOFE01000001.1"/>
</dbReference>
<organism evidence="1 2">
    <name type="scientific">Deefgea chitinilytica</name>
    <dbReference type="NCBI Taxonomy" id="570276"/>
    <lineage>
        <taxon>Bacteria</taxon>
        <taxon>Pseudomonadati</taxon>
        <taxon>Pseudomonadota</taxon>
        <taxon>Betaproteobacteria</taxon>
        <taxon>Neisseriales</taxon>
        <taxon>Chitinibacteraceae</taxon>
        <taxon>Deefgea</taxon>
    </lineage>
</organism>
<gene>
    <name evidence="1" type="ORF">GM173_04945</name>
</gene>
<keyword evidence="2" id="KW-1185">Reference proteome</keyword>
<proteinExistence type="predicted"/>